<gene>
    <name evidence="1" type="ORF">HNQ70_001561</name>
</gene>
<name>A0A7W8HHH3_9BURK</name>
<dbReference type="EMBL" id="JACHGB010000003">
    <property type="protein sequence ID" value="MBB5271551.1"/>
    <property type="molecule type" value="Genomic_DNA"/>
</dbReference>
<protein>
    <submittedName>
        <fullName evidence="1">Uncharacterized protein</fullName>
    </submittedName>
</protein>
<dbReference type="Pfam" id="PF24175">
    <property type="entry name" value="SU10_adaptor"/>
    <property type="match status" value="1"/>
</dbReference>
<accession>A0A7W8HHH3</accession>
<evidence type="ECO:0000313" key="1">
    <source>
        <dbReference type="EMBL" id="MBB5271551.1"/>
    </source>
</evidence>
<reference evidence="1 2" key="1">
    <citation type="submission" date="2020-08" db="EMBL/GenBank/DDBJ databases">
        <title>Genomic Encyclopedia of Type Strains, Phase IV (KMG-IV): sequencing the most valuable type-strain genomes for metagenomic binning, comparative biology and taxonomic classification.</title>
        <authorList>
            <person name="Goeker M."/>
        </authorList>
    </citation>
    <scope>NUCLEOTIDE SEQUENCE [LARGE SCALE GENOMIC DNA]</scope>
    <source>
        <strain evidence="1 2">DSM 29781</strain>
    </source>
</reference>
<dbReference type="AlphaFoldDB" id="A0A7W8HHH3"/>
<evidence type="ECO:0000313" key="2">
    <source>
        <dbReference type="Proteomes" id="UP000532440"/>
    </source>
</evidence>
<proteinExistence type="predicted"/>
<sequence length="235" mass="26311">MNGLSERHRTLGELMTELRARLGFMTQGSAAQGNEATIKSFLQEAHDYVYGELEPPVLRKKATIALEAGAYLYDWHNDAEAEDIDPGNVLSVWVKASDTIRDPLRQGVTEYDRAFESLRGQPEKYDTLNGQIELWPVPDQAYELVIEYIAGKSRFEQAGDRPSVPDRLVFLYALANAKAHYRHPDAQASATSFQNMLAKAKSKQKENRRFFAAGDARPGESQVVRTANGGYTLRS</sequence>
<organism evidence="1 2">
    <name type="scientific">Quisquiliibacterium transsilvanicum</name>
    <dbReference type="NCBI Taxonomy" id="1549638"/>
    <lineage>
        <taxon>Bacteria</taxon>
        <taxon>Pseudomonadati</taxon>
        <taxon>Pseudomonadota</taxon>
        <taxon>Betaproteobacteria</taxon>
        <taxon>Burkholderiales</taxon>
        <taxon>Burkholderiaceae</taxon>
        <taxon>Quisquiliibacterium</taxon>
    </lineage>
</organism>
<keyword evidence="2" id="KW-1185">Reference proteome</keyword>
<dbReference type="InterPro" id="IPR056209">
    <property type="entry name" value="SU10_adaptor"/>
</dbReference>
<comment type="caution">
    <text evidence="1">The sequence shown here is derived from an EMBL/GenBank/DDBJ whole genome shotgun (WGS) entry which is preliminary data.</text>
</comment>
<dbReference type="Proteomes" id="UP000532440">
    <property type="component" value="Unassembled WGS sequence"/>
</dbReference>
<dbReference type="RefSeq" id="WP_183966016.1">
    <property type="nucleotide sequence ID" value="NZ_BAABEW010000001.1"/>
</dbReference>